<evidence type="ECO:0000313" key="1">
    <source>
        <dbReference type="EMBL" id="KER31994.1"/>
    </source>
</evidence>
<dbReference type="AlphaFoldDB" id="A0A075AIP5"/>
<evidence type="ECO:0000313" key="2">
    <source>
        <dbReference type="Proteomes" id="UP000054324"/>
    </source>
</evidence>
<sequence>MYLRHLCSWYMTFLPRLLLDWDFPKSQSMTCVCSPFRALYVLTTPLCVVHDVECSLLRLTFTPDPCQSDEVNPKVCKDFGMGTRV</sequence>
<gene>
    <name evidence="1" type="ORF">T265_01922</name>
</gene>
<dbReference type="CTD" id="20316110"/>
<keyword evidence="2" id="KW-1185">Reference proteome</keyword>
<reference evidence="1 2" key="1">
    <citation type="submission" date="2013-11" db="EMBL/GenBank/DDBJ databases">
        <title>Opisthorchis viverrini - life in the bile duct.</title>
        <authorList>
            <person name="Young N.D."/>
            <person name="Nagarajan N."/>
            <person name="Lin S.J."/>
            <person name="Korhonen P.K."/>
            <person name="Jex A.R."/>
            <person name="Hall R.S."/>
            <person name="Safavi-Hemami H."/>
            <person name="Kaewkong W."/>
            <person name="Bertrand D."/>
            <person name="Gao S."/>
            <person name="Seet Q."/>
            <person name="Wongkham S."/>
            <person name="Teh B.T."/>
            <person name="Wongkham C."/>
            <person name="Intapan P.M."/>
            <person name="Maleewong W."/>
            <person name="Yang X."/>
            <person name="Hu M."/>
            <person name="Wang Z."/>
            <person name="Hofmann A."/>
            <person name="Sternberg P.W."/>
            <person name="Tan P."/>
            <person name="Wang J."/>
            <person name="Gasser R.B."/>
        </authorList>
    </citation>
    <scope>NUCLEOTIDE SEQUENCE [LARGE SCALE GENOMIC DNA]</scope>
</reference>
<dbReference type="GeneID" id="20316110"/>
<proteinExistence type="predicted"/>
<organism evidence="1 2">
    <name type="scientific">Opisthorchis viverrini</name>
    <name type="common">Southeast Asian liver fluke</name>
    <dbReference type="NCBI Taxonomy" id="6198"/>
    <lineage>
        <taxon>Eukaryota</taxon>
        <taxon>Metazoa</taxon>
        <taxon>Spiralia</taxon>
        <taxon>Lophotrochozoa</taxon>
        <taxon>Platyhelminthes</taxon>
        <taxon>Trematoda</taxon>
        <taxon>Digenea</taxon>
        <taxon>Opisthorchiida</taxon>
        <taxon>Opisthorchiata</taxon>
        <taxon>Opisthorchiidae</taxon>
        <taxon>Opisthorchis</taxon>
    </lineage>
</organism>
<dbReference type="Proteomes" id="UP000054324">
    <property type="component" value="Unassembled WGS sequence"/>
</dbReference>
<dbReference type="RefSeq" id="XP_009164312.1">
    <property type="nucleotide sequence ID" value="XM_009166048.1"/>
</dbReference>
<name>A0A075AIP5_OPIVI</name>
<accession>A0A075AIP5</accession>
<protein>
    <submittedName>
        <fullName evidence="1">Uncharacterized protein</fullName>
    </submittedName>
</protein>
<dbReference type="EMBL" id="KL596639">
    <property type="protein sequence ID" value="KER31994.1"/>
    <property type="molecule type" value="Genomic_DNA"/>
</dbReference>
<dbReference type="KEGG" id="ovi:T265_01922"/>